<dbReference type="PANTHER" id="PTHR23419">
    <property type="entry name" value="DIVALENT CATION TOLERANCE CUTA-RELATED"/>
    <property type="match status" value="1"/>
</dbReference>
<proteinExistence type="inferred from homology"/>
<evidence type="ECO:0000313" key="2">
    <source>
        <dbReference type="EMBL" id="MFC6198404.1"/>
    </source>
</evidence>
<dbReference type="SUPFAM" id="SSF54913">
    <property type="entry name" value="GlnB-like"/>
    <property type="match status" value="1"/>
</dbReference>
<comment type="caution">
    <text evidence="2">The sequence shown here is derived from an EMBL/GenBank/DDBJ whole genome shotgun (WGS) entry which is preliminary data.</text>
</comment>
<comment type="similarity">
    <text evidence="1">Belongs to the CutA family.</text>
</comment>
<dbReference type="Gene3D" id="3.30.70.120">
    <property type="match status" value="1"/>
</dbReference>
<evidence type="ECO:0000256" key="1">
    <source>
        <dbReference type="ARBA" id="ARBA00010169"/>
    </source>
</evidence>
<dbReference type="InterPro" id="IPR004323">
    <property type="entry name" value="Ion_tolerance_CutA"/>
</dbReference>
<dbReference type="InterPro" id="IPR015867">
    <property type="entry name" value="N-reg_PII/ATP_PRibTrfase_C"/>
</dbReference>
<protein>
    <submittedName>
        <fullName evidence="2">Divalent-cation tolerance protein CutA</fullName>
    </submittedName>
</protein>
<keyword evidence="3" id="KW-1185">Reference proteome</keyword>
<dbReference type="InterPro" id="IPR011322">
    <property type="entry name" value="N-reg_PII-like_a/b"/>
</dbReference>
<reference evidence="3" key="1">
    <citation type="journal article" date="2019" name="Int. J. Syst. Evol. Microbiol.">
        <title>The Global Catalogue of Microorganisms (GCM) 10K type strain sequencing project: providing services to taxonomists for standard genome sequencing and annotation.</title>
        <authorList>
            <consortium name="The Broad Institute Genomics Platform"/>
            <consortium name="The Broad Institute Genome Sequencing Center for Infectious Disease"/>
            <person name="Wu L."/>
            <person name="Ma J."/>
        </authorList>
    </citation>
    <scope>NUCLEOTIDE SEQUENCE [LARGE SCALE GENOMIC DNA]</scope>
    <source>
        <strain evidence="3">CGMCC-1.15741</strain>
    </source>
</reference>
<dbReference type="Proteomes" id="UP001596303">
    <property type="component" value="Unassembled WGS sequence"/>
</dbReference>
<name>A0ABW1SA08_9PROT</name>
<dbReference type="PANTHER" id="PTHR23419:SF8">
    <property type="entry name" value="FI09726P"/>
    <property type="match status" value="1"/>
</dbReference>
<dbReference type="RefSeq" id="WP_377378586.1">
    <property type="nucleotide sequence ID" value="NZ_JBHSSW010000012.1"/>
</dbReference>
<gene>
    <name evidence="2" type="primary">cutA</name>
    <name evidence="2" type="ORF">ACFQDM_09950</name>
</gene>
<evidence type="ECO:0000313" key="3">
    <source>
        <dbReference type="Proteomes" id="UP001596303"/>
    </source>
</evidence>
<sequence length="107" mass="11833">MTDLILVRVNCGTAAEADRLGRAAVTQRLAACANIDAPVTAIYEWQDELHAEAEYVLWLKTRAELWSPLQEMLEAAHSYDTPAILKLEVSGSTPAFSTWVKEQTSVN</sequence>
<dbReference type="EMBL" id="JBHSSW010000012">
    <property type="protein sequence ID" value="MFC6198404.1"/>
    <property type="molecule type" value="Genomic_DNA"/>
</dbReference>
<dbReference type="Pfam" id="PF03091">
    <property type="entry name" value="CutA1"/>
    <property type="match status" value="1"/>
</dbReference>
<accession>A0ABW1SA08</accession>
<organism evidence="2 3">
    <name type="scientific">Ponticaulis profundi</name>
    <dbReference type="NCBI Taxonomy" id="2665222"/>
    <lineage>
        <taxon>Bacteria</taxon>
        <taxon>Pseudomonadati</taxon>
        <taxon>Pseudomonadota</taxon>
        <taxon>Alphaproteobacteria</taxon>
        <taxon>Hyphomonadales</taxon>
        <taxon>Hyphomonadaceae</taxon>
        <taxon>Ponticaulis</taxon>
    </lineage>
</organism>